<evidence type="ECO:0000313" key="7">
    <source>
        <dbReference type="Proteomes" id="UP000316770"/>
    </source>
</evidence>
<gene>
    <name evidence="6" type="ORF">Mal33_14540</name>
</gene>
<feature type="transmembrane region" description="Helical" evidence="4">
    <location>
        <begin position="501"/>
        <end position="520"/>
    </location>
</feature>
<keyword evidence="4" id="KW-1133">Transmembrane helix</keyword>
<evidence type="ECO:0000256" key="2">
    <source>
        <dbReference type="SAM" id="Coils"/>
    </source>
</evidence>
<evidence type="ECO:0000256" key="3">
    <source>
        <dbReference type="SAM" id="MobiDB-lite"/>
    </source>
</evidence>
<feature type="region of interest" description="Disordered" evidence="3">
    <location>
        <begin position="836"/>
        <end position="860"/>
    </location>
</feature>
<name>A0A518IQW5_9BACT</name>
<feature type="compositionally biased region" description="Basic and acidic residues" evidence="3">
    <location>
        <begin position="840"/>
        <end position="860"/>
    </location>
</feature>
<evidence type="ECO:0000259" key="5">
    <source>
        <dbReference type="Pfam" id="PF10145"/>
    </source>
</evidence>
<dbReference type="PANTHER" id="PTHR37813">
    <property type="entry name" value="FELS-2 PROPHAGE PROTEIN"/>
    <property type="match status" value="1"/>
</dbReference>
<keyword evidence="4" id="KW-0812">Transmembrane</keyword>
<protein>
    <submittedName>
        <fullName evidence="6">Phage-related minor tail protein</fullName>
    </submittedName>
</protein>
<feature type="domain" description="Phage tail tape measure protein" evidence="5">
    <location>
        <begin position="90"/>
        <end position="285"/>
    </location>
</feature>
<reference evidence="6 7" key="1">
    <citation type="submission" date="2019-02" db="EMBL/GenBank/DDBJ databases">
        <title>Deep-cultivation of Planctomycetes and their phenomic and genomic characterization uncovers novel biology.</title>
        <authorList>
            <person name="Wiegand S."/>
            <person name="Jogler M."/>
            <person name="Boedeker C."/>
            <person name="Pinto D."/>
            <person name="Vollmers J."/>
            <person name="Rivas-Marin E."/>
            <person name="Kohn T."/>
            <person name="Peeters S.H."/>
            <person name="Heuer A."/>
            <person name="Rast P."/>
            <person name="Oberbeckmann S."/>
            <person name="Bunk B."/>
            <person name="Jeske O."/>
            <person name="Meyerdierks A."/>
            <person name="Storesund J.E."/>
            <person name="Kallscheuer N."/>
            <person name="Luecker S."/>
            <person name="Lage O.M."/>
            <person name="Pohl T."/>
            <person name="Merkel B.J."/>
            <person name="Hornburger P."/>
            <person name="Mueller R.-W."/>
            <person name="Bruemmer F."/>
            <person name="Labrenz M."/>
            <person name="Spormann A.M."/>
            <person name="Op den Camp H."/>
            <person name="Overmann J."/>
            <person name="Amann R."/>
            <person name="Jetten M.S.M."/>
            <person name="Mascher T."/>
            <person name="Medema M.H."/>
            <person name="Devos D.P."/>
            <person name="Kaster A.-K."/>
            <person name="Ovreas L."/>
            <person name="Rohde M."/>
            <person name="Galperin M.Y."/>
            <person name="Jogler C."/>
        </authorList>
    </citation>
    <scope>NUCLEOTIDE SEQUENCE [LARGE SCALE GENOMIC DNA]</scope>
    <source>
        <strain evidence="6 7">Mal33</strain>
    </source>
</reference>
<dbReference type="InterPro" id="IPR010090">
    <property type="entry name" value="Phage_tape_meas"/>
</dbReference>
<accession>A0A518IQW5</accession>
<dbReference type="RefSeq" id="WP_145283312.1">
    <property type="nucleotide sequence ID" value="NZ_CP036318.1"/>
</dbReference>
<feature type="region of interest" description="Disordered" evidence="3">
    <location>
        <begin position="701"/>
        <end position="738"/>
    </location>
</feature>
<feature type="compositionally biased region" description="Low complexity" evidence="3">
    <location>
        <begin position="704"/>
        <end position="727"/>
    </location>
</feature>
<organism evidence="6 7">
    <name type="scientific">Rosistilla oblonga</name>
    <dbReference type="NCBI Taxonomy" id="2527990"/>
    <lineage>
        <taxon>Bacteria</taxon>
        <taxon>Pseudomonadati</taxon>
        <taxon>Planctomycetota</taxon>
        <taxon>Planctomycetia</taxon>
        <taxon>Pirellulales</taxon>
        <taxon>Pirellulaceae</taxon>
        <taxon>Rosistilla</taxon>
    </lineage>
</organism>
<dbReference type="EMBL" id="CP036318">
    <property type="protein sequence ID" value="QDV55479.1"/>
    <property type="molecule type" value="Genomic_DNA"/>
</dbReference>
<feature type="coiled-coil region" evidence="2">
    <location>
        <begin position="878"/>
        <end position="923"/>
    </location>
</feature>
<evidence type="ECO:0000256" key="1">
    <source>
        <dbReference type="ARBA" id="ARBA00022612"/>
    </source>
</evidence>
<evidence type="ECO:0000313" key="6">
    <source>
        <dbReference type="EMBL" id="QDV55479.1"/>
    </source>
</evidence>
<keyword evidence="2" id="KW-0175">Coiled coil</keyword>
<dbReference type="PANTHER" id="PTHR37813:SF1">
    <property type="entry name" value="FELS-2 PROPHAGE PROTEIN"/>
    <property type="match status" value="1"/>
</dbReference>
<keyword evidence="4" id="KW-0472">Membrane</keyword>
<keyword evidence="7" id="KW-1185">Reference proteome</keyword>
<feature type="transmembrane region" description="Helical" evidence="4">
    <location>
        <begin position="407"/>
        <end position="426"/>
    </location>
</feature>
<feature type="transmembrane region" description="Helical" evidence="4">
    <location>
        <begin position="466"/>
        <end position="489"/>
    </location>
</feature>
<keyword evidence="1" id="KW-1188">Viral release from host cell</keyword>
<dbReference type="Proteomes" id="UP000316770">
    <property type="component" value="Chromosome"/>
</dbReference>
<feature type="transmembrane region" description="Helical" evidence="4">
    <location>
        <begin position="526"/>
        <end position="551"/>
    </location>
</feature>
<dbReference type="AlphaFoldDB" id="A0A518IQW5"/>
<dbReference type="NCBIfam" id="TIGR01760">
    <property type="entry name" value="tape_meas_TP901"/>
    <property type="match status" value="1"/>
</dbReference>
<dbReference type="Pfam" id="PF10145">
    <property type="entry name" value="PhageMin_Tail"/>
    <property type="match status" value="1"/>
</dbReference>
<proteinExistence type="predicted"/>
<sequence length="990" mass="101544">MSKSKVKAGEAYVEVGVRNRIAQGAKGVQQSLDQMSRRVAANGSLLGAVGLAMSAPFAYAANTFAGFDDAMRAVGGVTRATTADLAAMTDVARELGRTTSFSATEVAGLMVELGRAGFSPSQINDMTGAVLALSRATGTDATLSAGFMAASIRQFGLEATDAARVADSLAAAANGSFNSVEALGEALKYAGPVAADLGYSLEETLAVLGTLGNIGIQGSMAGTTLKRLSITVAAEAQKLEGIFGTSFRNMDGSAMGLVDTLGEIARATNGLDDTERVSKLNEAFGLLGITGASAIGKTAAETDKLLATLQAAGGVAAKTAADMDAGLGGAFRNFASAAEGAKNAIGEAFAPELQSVTKILTDALGGVTGWVEGNKEIVTVMAASGVGAIALGGGFLGVAAAAQVASVGIGVAMSTTAAIGSAFGVARTAMVGFKAATLSAAASIAFMRGGMAAMSTVIGLSTAAMAANSVVASAMTTAIGLAGSAMAALSAPMTLTTGLTGAVAAGWGLITTSATAAWTAMGAPAIPFIAAGAAVVAAITAIGAVATYAAVQSTDLSAAWGKATRMFDNSLQVISAIGGAMKAALGSGDYGLMAETLWASIEVVFWEGAEGVVGALGWMADEGWETVKRFLWNMLTSSSKVLSALVKAYSNPIGAATTLGSAIADLSSTSISIDVSENSKDARKRLDELKAKADAINAEKNKAAEQPTAGGAPGAPQAPGQPGAPGQPSTPQEEANDEYEKKLKAINDEIFALEHGEDAAMRKKLAEEGLTAAQIKQIEALRAKKKELEEIQELESKNQQKRIDAIESDANKFADRGMNPQELYTRTQLALTRDLAGGKITREQHDEASERAEERRDNGIDGLRREAQQMMLAAMTPLQRAQVEQNAELRKIAQLQEAGVVNADQATKLEDKARKDFEEVRRQAQEGDSALRSEADKLAQTGTFSAFGAGFIAQGTVDIDRKRLALEQKIEENTGRTVRAIRKIRLGFGP</sequence>
<evidence type="ECO:0000256" key="4">
    <source>
        <dbReference type="SAM" id="Phobius"/>
    </source>
</evidence>
<feature type="transmembrane region" description="Helical" evidence="4">
    <location>
        <begin position="377"/>
        <end position="401"/>
    </location>
</feature>
<feature type="transmembrane region" description="Helical" evidence="4">
    <location>
        <begin position="438"/>
        <end position="460"/>
    </location>
</feature>